<gene>
    <name evidence="14" type="ORF">DS079_16225</name>
</gene>
<comment type="similarity">
    <text evidence="3">Belongs to the cytochrome c oxidase bacterial subunit CtaF family.</text>
</comment>
<keyword evidence="8 13" id="KW-1133">Transmembrane helix</keyword>
<evidence type="ECO:0000256" key="9">
    <source>
        <dbReference type="ARBA" id="ARBA00023136"/>
    </source>
</evidence>
<feature type="transmembrane region" description="Helical" evidence="13">
    <location>
        <begin position="112"/>
        <end position="129"/>
    </location>
</feature>
<comment type="caution">
    <text evidence="14">The sequence shown here is derived from an EMBL/GenBank/DDBJ whole genome shotgun (WGS) entry which is preliminary data.</text>
</comment>
<dbReference type="GO" id="GO:0004129">
    <property type="term" value="F:cytochrome-c oxidase activity"/>
    <property type="evidence" value="ECO:0007669"/>
    <property type="project" value="UniProtKB-EC"/>
</dbReference>
<dbReference type="GO" id="GO:0022900">
    <property type="term" value="P:electron transport chain"/>
    <property type="evidence" value="ECO:0007669"/>
    <property type="project" value="InterPro"/>
</dbReference>
<keyword evidence="7" id="KW-1278">Translocase</keyword>
<dbReference type="EC" id="7.1.1.9" evidence="4"/>
<sequence>MRATAKIFWILGAFFLAVTIAYGLLTGTFDPLGVETVGFPVMVALTGLAFMIGMAMSLAVRKNDLGPSEDMYGEVEADAGVQGSFSPYSWAPLWAAVGAGLCFLGVAAGWWIFAFGVIFAIYGILLWVLEFSRGQHAH</sequence>
<keyword evidence="15" id="KW-1185">Reference proteome</keyword>
<dbReference type="Proteomes" id="UP000274327">
    <property type="component" value="Unassembled WGS sequence"/>
</dbReference>
<evidence type="ECO:0000256" key="1">
    <source>
        <dbReference type="ARBA" id="ARBA00002536"/>
    </source>
</evidence>
<feature type="transmembrane region" description="Helical" evidence="13">
    <location>
        <begin position="37"/>
        <end position="60"/>
    </location>
</feature>
<evidence type="ECO:0000256" key="6">
    <source>
        <dbReference type="ARBA" id="ARBA00022692"/>
    </source>
</evidence>
<comment type="subcellular location">
    <subcellularLocation>
        <location evidence="2">Cell membrane</location>
        <topology evidence="2">Multi-pass membrane protein</topology>
    </subcellularLocation>
</comment>
<reference evidence="14 15" key="1">
    <citation type="submission" date="2018-07" db="EMBL/GenBank/DDBJ databases">
        <title>Brachybacteriurn paraconglorneratum KCTC 9916.</title>
        <authorList>
            <person name="Li Y."/>
        </authorList>
    </citation>
    <scope>NUCLEOTIDE SEQUENCE [LARGE SCALE GENOMIC DNA]</scope>
    <source>
        <strain evidence="14 15">KCTC 9916</strain>
    </source>
</reference>
<evidence type="ECO:0000256" key="13">
    <source>
        <dbReference type="SAM" id="Phobius"/>
    </source>
</evidence>
<name>A0A426SGL9_9MICO</name>
<evidence type="ECO:0000256" key="5">
    <source>
        <dbReference type="ARBA" id="ARBA00022475"/>
    </source>
</evidence>
<evidence type="ECO:0000313" key="15">
    <source>
        <dbReference type="Proteomes" id="UP000274327"/>
    </source>
</evidence>
<dbReference type="InterPro" id="IPR021050">
    <property type="entry name" value="Cyt_c_oxidase_su4_actinobac"/>
</dbReference>
<dbReference type="AlphaFoldDB" id="A0A426SGL9"/>
<evidence type="ECO:0000256" key="3">
    <source>
        <dbReference type="ARBA" id="ARBA00006870"/>
    </source>
</evidence>
<dbReference type="GeneID" id="78122565"/>
<proteinExistence type="inferred from homology"/>
<dbReference type="EMBL" id="QOCI01000018">
    <property type="protein sequence ID" value="RRR17121.1"/>
    <property type="molecule type" value="Genomic_DNA"/>
</dbReference>
<comment type="function">
    <text evidence="1">Part of cytochrome c oxidase, its function is unknown.</text>
</comment>
<evidence type="ECO:0000256" key="2">
    <source>
        <dbReference type="ARBA" id="ARBA00004651"/>
    </source>
</evidence>
<keyword evidence="6 13" id="KW-0812">Transmembrane</keyword>
<dbReference type="GO" id="GO:0005886">
    <property type="term" value="C:plasma membrane"/>
    <property type="evidence" value="ECO:0007669"/>
    <property type="project" value="UniProtKB-SubCell"/>
</dbReference>
<keyword evidence="9 13" id="KW-0472">Membrane</keyword>
<dbReference type="Pfam" id="PF12270">
    <property type="entry name" value="Cyt_c_ox_IV"/>
    <property type="match status" value="1"/>
</dbReference>
<evidence type="ECO:0000256" key="8">
    <source>
        <dbReference type="ARBA" id="ARBA00022989"/>
    </source>
</evidence>
<keyword evidence="5" id="KW-1003">Cell membrane</keyword>
<protein>
    <recommendedName>
        <fullName evidence="4">cytochrome-c oxidase</fullName>
        <ecNumber evidence="4">7.1.1.9</ecNumber>
    </recommendedName>
    <alternativeName>
        <fullName evidence="11">Cytochrome aa3 subunit 4</fullName>
    </alternativeName>
    <alternativeName>
        <fullName evidence="10">Cytochrome c oxidase polypeptide IV</fullName>
    </alternativeName>
</protein>
<evidence type="ECO:0000256" key="4">
    <source>
        <dbReference type="ARBA" id="ARBA00012949"/>
    </source>
</evidence>
<evidence type="ECO:0000256" key="7">
    <source>
        <dbReference type="ARBA" id="ARBA00022967"/>
    </source>
</evidence>
<dbReference type="RefSeq" id="WP_010552350.1">
    <property type="nucleotide sequence ID" value="NZ_CANLNX010000018.1"/>
</dbReference>
<evidence type="ECO:0000256" key="12">
    <source>
        <dbReference type="ARBA" id="ARBA00047816"/>
    </source>
</evidence>
<accession>A0A426SGL9</accession>
<organism evidence="14 15">
    <name type="scientific">Brachybacterium paraconglomeratum</name>
    <dbReference type="NCBI Taxonomy" id="173362"/>
    <lineage>
        <taxon>Bacteria</taxon>
        <taxon>Bacillati</taxon>
        <taxon>Actinomycetota</taxon>
        <taxon>Actinomycetes</taxon>
        <taxon>Micrococcales</taxon>
        <taxon>Dermabacteraceae</taxon>
        <taxon>Brachybacterium</taxon>
    </lineage>
</organism>
<evidence type="ECO:0000256" key="10">
    <source>
        <dbReference type="ARBA" id="ARBA00031366"/>
    </source>
</evidence>
<feature type="transmembrane region" description="Helical" evidence="13">
    <location>
        <begin position="7"/>
        <end position="25"/>
    </location>
</feature>
<comment type="catalytic activity">
    <reaction evidence="12">
        <text>4 Fe(II)-[cytochrome c] + O2 + 8 H(+)(in) = 4 Fe(III)-[cytochrome c] + 2 H2O + 4 H(+)(out)</text>
        <dbReference type="Rhea" id="RHEA:11436"/>
        <dbReference type="Rhea" id="RHEA-COMP:10350"/>
        <dbReference type="Rhea" id="RHEA-COMP:14399"/>
        <dbReference type="ChEBI" id="CHEBI:15377"/>
        <dbReference type="ChEBI" id="CHEBI:15378"/>
        <dbReference type="ChEBI" id="CHEBI:15379"/>
        <dbReference type="ChEBI" id="CHEBI:29033"/>
        <dbReference type="ChEBI" id="CHEBI:29034"/>
        <dbReference type="EC" id="7.1.1.9"/>
    </reaction>
</comment>
<evidence type="ECO:0000256" key="11">
    <source>
        <dbReference type="ARBA" id="ARBA00031401"/>
    </source>
</evidence>
<evidence type="ECO:0000313" key="14">
    <source>
        <dbReference type="EMBL" id="RRR17121.1"/>
    </source>
</evidence>